<dbReference type="RefSeq" id="WP_127120535.1">
    <property type="nucleotide sequence ID" value="NZ_BHXQ01000001.1"/>
</dbReference>
<organism evidence="1 2">
    <name type="scientific">Chryseotalea sanaruensis</name>
    <dbReference type="NCBI Taxonomy" id="2482724"/>
    <lineage>
        <taxon>Bacteria</taxon>
        <taxon>Pseudomonadati</taxon>
        <taxon>Bacteroidota</taxon>
        <taxon>Cytophagia</taxon>
        <taxon>Cytophagales</taxon>
        <taxon>Chryseotaleaceae</taxon>
        <taxon>Chryseotalea</taxon>
    </lineage>
</organism>
<accession>A0A401U4S8</accession>
<dbReference type="OrthoDB" id="673259at2"/>
<gene>
    <name evidence="1" type="ORF">SanaruYs_00790</name>
</gene>
<protein>
    <submittedName>
        <fullName evidence="1">Uncharacterized protein</fullName>
    </submittedName>
</protein>
<dbReference type="EMBL" id="BHXQ01000001">
    <property type="protein sequence ID" value="GCC49865.1"/>
    <property type="molecule type" value="Genomic_DNA"/>
</dbReference>
<dbReference type="AlphaFoldDB" id="A0A401U4S8"/>
<sequence length="114" mass="12810">MSRINNYEELLATRKLLEAKIESEKAILKGGLIEVREKLEPFMHLLPVLNIFKKNEKRNSLLKGAASLGIDVVFGQALLKTSWITRLLLPMLLKGVSSKLIGGKRKVKFSENGH</sequence>
<proteinExistence type="predicted"/>
<dbReference type="Proteomes" id="UP000288227">
    <property type="component" value="Unassembled WGS sequence"/>
</dbReference>
<evidence type="ECO:0000313" key="1">
    <source>
        <dbReference type="EMBL" id="GCC49865.1"/>
    </source>
</evidence>
<evidence type="ECO:0000313" key="2">
    <source>
        <dbReference type="Proteomes" id="UP000288227"/>
    </source>
</evidence>
<comment type="caution">
    <text evidence="1">The sequence shown here is derived from an EMBL/GenBank/DDBJ whole genome shotgun (WGS) entry which is preliminary data.</text>
</comment>
<keyword evidence="2" id="KW-1185">Reference proteome</keyword>
<name>A0A401U4S8_9BACT</name>
<reference evidence="1 2" key="1">
    <citation type="submission" date="2018-11" db="EMBL/GenBank/DDBJ databases">
        <title>Chryseotalea sanarue gen. nov., sp., nov., a member of the family Cytophagaceae, isolated from a brackish lake in Hamamatsu Japan.</title>
        <authorList>
            <person name="Maejima Y."/>
            <person name="Iino T."/>
            <person name="Muraguchi Y."/>
            <person name="Fukuda K."/>
            <person name="Ohkuma M."/>
            <person name="Moriuchi R."/>
            <person name="Dohra H."/>
            <person name="Kimbara K."/>
            <person name="Shintani M."/>
        </authorList>
    </citation>
    <scope>NUCLEOTIDE SEQUENCE [LARGE SCALE GENOMIC DNA]</scope>
    <source>
        <strain evidence="1 2">Ys</strain>
    </source>
</reference>